<feature type="transmembrane region" description="Helical" evidence="1">
    <location>
        <begin position="60"/>
        <end position="80"/>
    </location>
</feature>
<evidence type="ECO:0000313" key="2">
    <source>
        <dbReference type="EMBL" id="VFR16629.1"/>
    </source>
</evidence>
<gene>
    <name evidence="2" type="ORF">AMP9_2344</name>
</gene>
<reference evidence="2" key="1">
    <citation type="submission" date="2019-03" db="EMBL/GenBank/DDBJ databases">
        <authorList>
            <person name="Danneels B."/>
        </authorList>
    </citation>
    <scope>NUCLEOTIDE SEQUENCE</scope>
</reference>
<proteinExistence type="predicted"/>
<keyword evidence="1" id="KW-0472">Membrane</keyword>
<sequence length="109" mass="11262">MKALKISLCCGLVGAILFGLIGLLSGGFGKFHWLAAAIVGLLLGLIAAPEFEPKAFRHAAWYQAGCGALAGGLVTAWLGLPASTCLMAAVIGGLIAWLAPWWLHHVQGP</sequence>
<protein>
    <submittedName>
        <fullName evidence="2">Uncharacterized protein</fullName>
    </submittedName>
</protein>
<keyword evidence="1" id="KW-0812">Transmembrane</keyword>
<keyword evidence="1" id="KW-1133">Transmembrane helix</keyword>
<feature type="transmembrane region" description="Helical" evidence="1">
    <location>
        <begin position="7"/>
        <end position="25"/>
    </location>
</feature>
<dbReference type="EMBL" id="CAADHY010000006">
    <property type="protein sequence ID" value="VFR16629.1"/>
    <property type="molecule type" value="Genomic_DNA"/>
</dbReference>
<name>A0A484NW43_9ZZZZ</name>
<accession>A0A484NW43</accession>
<feature type="transmembrane region" description="Helical" evidence="1">
    <location>
        <begin position="31"/>
        <end position="48"/>
    </location>
</feature>
<evidence type="ECO:0000256" key="1">
    <source>
        <dbReference type="SAM" id="Phobius"/>
    </source>
</evidence>
<feature type="transmembrane region" description="Helical" evidence="1">
    <location>
        <begin position="86"/>
        <end position="103"/>
    </location>
</feature>
<organism evidence="2">
    <name type="scientific">plant metagenome</name>
    <dbReference type="NCBI Taxonomy" id="1297885"/>
    <lineage>
        <taxon>unclassified sequences</taxon>
        <taxon>metagenomes</taxon>
        <taxon>organismal metagenomes</taxon>
    </lineage>
</organism>
<dbReference type="AlphaFoldDB" id="A0A484NW43"/>